<protein>
    <recommendedName>
        <fullName evidence="1">F-box domain-containing protein</fullName>
    </recommendedName>
</protein>
<dbReference type="SUPFAM" id="SSF81383">
    <property type="entry name" value="F-box domain"/>
    <property type="match status" value="1"/>
</dbReference>
<dbReference type="AlphaFoldDB" id="A9NZ51"/>
<feature type="domain" description="F-box" evidence="1">
    <location>
        <begin position="14"/>
        <end position="42"/>
    </location>
</feature>
<dbReference type="SMART" id="SM00367">
    <property type="entry name" value="LRR_CC"/>
    <property type="match status" value="4"/>
</dbReference>
<dbReference type="InterPro" id="IPR036047">
    <property type="entry name" value="F-box-like_dom_sf"/>
</dbReference>
<dbReference type="OMA" id="FAIAREC"/>
<dbReference type="GO" id="GO:0019005">
    <property type="term" value="C:SCF ubiquitin ligase complex"/>
    <property type="evidence" value="ECO:0007669"/>
    <property type="project" value="TreeGrafter"/>
</dbReference>
<dbReference type="EMBL" id="EF086654">
    <property type="protein sequence ID" value="ABK25912.1"/>
    <property type="molecule type" value="mRNA"/>
</dbReference>
<dbReference type="Pfam" id="PF12937">
    <property type="entry name" value="F-box-like"/>
    <property type="match status" value="1"/>
</dbReference>
<evidence type="ECO:0000313" key="2">
    <source>
        <dbReference type="EMBL" id="ABK25912.1"/>
    </source>
</evidence>
<sequence length="235" mass="25751">MESSMEIATSDRGLLSQILTRLSGPQDLLSASMVCTTWNDVLTQAAQKLTVRSRAFLPSLLPRFKHVKHLNLSQCIDQLQDEDLQMASESLNSLVILSLGNPDQPQECISNLGFVGFVNNCTMLENVALTCIPNLQDSGIEALTRVCKGLSAINLVNCRNLSDDTLESLKNCDNIIELGLKGRFGFTPSGLIKIGENCPTLLKFSLELEPSVDITLALQSLATHCRNLQELSLQF</sequence>
<dbReference type="PANTHER" id="PTHR13318:SF105">
    <property type="entry name" value="F-BOX_LRR-REPEAT PROTEIN 3"/>
    <property type="match status" value="1"/>
</dbReference>
<organism evidence="2">
    <name type="scientific">Picea sitchensis</name>
    <name type="common">Sitka spruce</name>
    <name type="synonym">Pinus sitchensis</name>
    <dbReference type="NCBI Taxonomy" id="3332"/>
    <lineage>
        <taxon>Eukaryota</taxon>
        <taxon>Viridiplantae</taxon>
        <taxon>Streptophyta</taxon>
        <taxon>Embryophyta</taxon>
        <taxon>Tracheophyta</taxon>
        <taxon>Spermatophyta</taxon>
        <taxon>Pinopsida</taxon>
        <taxon>Pinidae</taxon>
        <taxon>Conifers I</taxon>
        <taxon>Pinales</taxon>
        <taxon>Pinaceae</taxon>
        <taxon>Picea</taxon>
    </lineage>
</organism>
<dbReference type="InterPro" id="IPR006553">
    <property type="entry name" value="Leu-rich_rpt_Cys-con_subtyp"/>
</dbReference>
<dbReference type="InterPro" id="IPR001810">
    <property type="entry name" value="F-box_dom"/>
</dbReference>
<proteinExistence type="evidence at transcript level"/>
<dbReference type="SUPFAM" id="SSF52047">
    <property type="entry name" value="RNI-like"/>
    <property type="match status" value="1"/>
</dbReference>
<dbReference type="GO" id="GO:0031146">
    <property type="term" value="P:SCF-dependent proteasomal ubiquitin-dependent protein catabolic process"/>
    <property type="evidence" value="ECO:0007669"/>
    <property type="project" value="TreeGrafter"/>
</dbReference>
<dbReference type="Gene3D" id="3.80.10.10">
    <property type="entry name" value="Ribonuclease Inhibitor"/>
    <property type="match status" value="1"/>
</dbReference>
<reference evidence="2" key="1">
    <citation type="journal article" date="2008" name="BMC Genomics">
        <title>A conifer genomics resource of 200,000 spruce (Picea spp.) ESTs and 6,464 high-quality, sequence-finished full-length cDNAs for Sitka spruce (Picea sitchensis).</title>
        <authorList>
            <person name="Ralph S.G."/>
            <person name="Chun H.J."/>
            <person name="Kolosova N."/>
            <person name="Cooper D."/>
            <person name="Oddy C."/>
            <person name="Ritland C.E."/>
            <person name="Kirkpatrick R."/>
            <person name="Moore R."/>
            <person name="Barber S."/>
            <person name="Holt R.A."/>
            <person name="Jones S.J."/>
            <person name="Marra M.A."/>
            <person name="Douglas C.J."/>
            <person name="Ritland K."/>
            <person name="Bohlmann J."/>
        </authorList>
    </citation>
    <scope>NUCLEOTIDE SEQUENCE</scope>
    <source>
        <tissue evidence="2">Green portion of the leader tissue</tissue>
    </source>
</reference>
<name>A9NZ51_PICSI</name>
<evidence type="ECO:0000259" key="1">
    <source>
        <dbReference type="Pfam" id="PF12937"/>
    </source>
</evidence>
<dbReference type="InterPro" id="IPR032675">
    <property type="entry name" value="LRR_dom_sf"/>
</dbReference>
<accession>A9NZ51</accession>
<dbReference type="PANTHER" id="PTHR13318">
    <property type="entry name" value="PARTNER OF PAIRED, ISOFORM B-RELATED"/>
    <property type="match status" value="1"/>
</dbReference>